<dbReference type="Pfam" id="PF05168">
    <property type="entry name" value="HEPN"/>
    <property type="match status" value="1"/>
</dbReference>
<dbReference type="SUPFAM" id="SSF81593">
    <property type="entry name" value="Nucleotidyltransferase substrate binding subunit/domain"/>
    <property type="match status" value="1"/>
</dbReference>
<dbReference type="STRING" id="86166.TAGGR_2156"/>
<protein>
    <recommendedName>
        <fullName evidence="1">HEPN domain-containing protein</fullName>
    </recommendedName>
</protein>
<sequence>MTAHKLAVEYMKKAITRLEVLEFFLKKEDYSDVIREAQEVVELAQKAMLRQIGIDPPKWHDVGGIILEHMEKFPEEVHKDLPEIAEVSKWLRKERELSFYGDIDFIPSEEYTHADALKAIEGAKKVVEVARKLIKI</sequence>
<keyword evidence="3" id="KW-1185">Reference proteome</keyword>
<dbReference type="PROSITE" id="PS50910">
    <property type="entry name" value="HEPN"/>
    <property type="match status" value="1"/>
</dbReference>
<accession>A0A0U9HQF6</accession>
<evidence type="ECO:0000313" key="3">
    <source>
        <dbReference type="Proteomes" id="UP000054976"/>
    </source>
</evidence>
<evidence type="ECO:0000259" key="1">
    <source>
        <dbReference type="PROSITE" id="PS50910"/>
    </source>
</evidence>
<reference evidence="3" key="1">
    <citation type="submission" date="2016-01" db="EMBL/GenBank/DDBJ databases">
        <title>Draft genome sequence of Thermodesulfovibrio aggregans strain TGE-P1.</title>
        <authorList>
            <person name="Sekiguchi Y."/>
            <person name="Ohashi A."/>
            <person name="Matsuura N."/>
            <person name="Tourlousse M.D."/>
        </authorList>
    </citation>
    <scope>NUCLEOTIDE SEQUENCE [LARGE SCALE GENOMIC DNA]</scope>
    <source>
        <strain evidence="3">TGE-P1</strain>
    </source>
</reference>
<evidence type="ECO:0000313" key="2">
    <source>
        <dbReference type="EMBL" id="GAQ95267.1"/>
    </source>
</evidence>
<gene>
    <name evidence="2" type="ORF">TAGGR_2156</name>
</gene>
<dbReference type="RefSeq" id="WP_059176713.1">
    <property type="nucleotide sequence ID" value="NZ_BCNO01000002.1"/>
</dbReference>
<dbReference type="Proteomes" id="UP000054976">
    <property type="component" value="Unassembled WGS sequence"/>
</dbReference>
<comment type="caution">
    <text evidence="2">The sequence shown here is derived from an EMBL/GenBank/DDBJ whole genome shotgun (WGS) entry which is preliminary data.</text>
</comment>
<organism evidence="2 3">
    <name type="scientific">Thermodesulfovibrio aggregans</name>
    <dbReference type="NCBI Taxonomy" id="86166"/>
    <lineage>
        <taxon>Bacteria</taxon>
        <taxon>Pseudomonadati</taxon>
        <taxon>Nitrospirota</taxon>
        <taxon>Thermodesulfovibrionia</taxon>
        <taxon>Thermodesulfovibrionales</taxon>
        <taxon>Thermodesulfovibrionaceae</taxon>
        <taxon>Thermodesulfovibrio</taxon>
    </lineage>
</organism>
<dbReference type="OrthoDB" id="9342724at2"/>
<dbReference type="AlphaFoldDB" id="A0A0U9HQF6"/>
<name>A0A0U9HQF6_9BACT</name>
<dbReference type="EMBL" id="BCNO01000002">
    <property type="protein sequence ID" value="GAQ95267.1"/>
    <property type="molecule type" value="Genomic_DNA"/>
</dbReference>
<proteinExistence type="predicted"/>
<dbReference type="Gene3D" id="1.20.120.330">
    <property type="entry name" value="Nucleotidyltransferases domain 2"/>
    <property type="match status" value="1"/>
</dbReference>
<dbReference type="SMART" id="SM00748">
    <property type="entry name" value="HEPN"/>
    <property type="match status" value="1"/>
</dbReference>
<dbReference type="InterPro" id="IPR007842">
    <property type="entry name" value="HEPN_dom"/>
</dbReference>
<feature type="domain" description="HEPN" evidence="1">
    <location>
        <begin position="11"/>
        <end position="126"/>
    </location>
</feature>